<dbReference type="Pfam" id="PF26181">
    <property type="entry name" value="Ig_NUP210_13th"/>
    <property type="match status" value="1"/>
</dbReference>
<dbReference type="InterPro" id="IPR055099">
    <property type="entry name" value="Ig_NUP210_7th"/>
</dbReference>
<comment type="caution">
    <text evidence="2">The sequence shown here is derived from an EMBL/GenBank/DDBJ whole genome shotgun (WGS) entry which is preliminary data.</text>
</comment>
<dbReference type="Pfam" id="PF26184">
    <property type="entry name" value="Ig_NUP210_8th"/>
    <property type="match status" value="1"/>
</dbReference>
<dbReference type="AlphaFoldDB" id="A0A8T2IA74"/>
<protein>
    <recommendedName>
        <fullName evidence="1">BIG2 domain-containing protein</fullName>
    </recommendedName>
</protein>
<accession>A0A8T2IA74</accession>
<evidence type="ECO:0000313" key="2">
    <source>
        <dbReference type="EMBL" id="KAG8430005.1"/>
    </source>
</evidence>
<dbReference type="InterPro" id="IPR057586">
    <property type="entry name" value="Ig_NUP210_16th"/>
</dbReference>
<name>A0A8T2IA74_9PIPI</name>
<feature type="non-terminal residue" evidence="2">
    <location>
        <position position="1006"/>
    </location>
</feature>
<keyword evidence="3" id="KW-1185">Reference proteome</keyword>
<feature type="domain" description="BIG2" evidence="1">
    <location>
        <begin position="442"/>
        <end position="517"/>
    </location>
</feature>
<dbReference type="InterPro" id="IPR056899">
    <property type="entry name" value="Ig_NUP210_9th"/>
</dbReference>
<dbReference type="InterPro" id="IPR055094">
    <property type="entry name" value="NUP210_Ig15"/>
</dbReference>
<dbReference type="Pfam" id="PF25354">
    <property type="entry name" value="Ig_NUP210_16th"/>
    <property type="match status" value="1"/>
</dbReference>
<dbReference type="SMART" id="SM00635">
    <property type="entry name" value="BID_2"/>
    <property type="match status" value="1"/>
</dbReference>
<dbReference type="Pfam" id="PF26183">
    <property type="entry name" value="Ig_NUP210_14th"/>
    <property type="match status" value="1"/>
</dbReference>
<dbReference type="Pfam" id="PF02368">
    <property type="entry name" value="Big_2"/>
    <property type="match status" value="1"/>
</dbReference>
<dbReference type="PANTHER" id="PTHR23019">
    <property type="entry name" value="NUCLEAR PORE MEMBRANE GLYCOPROTEIN GP210-RELATED"/>
    <property type="match status" value="1"/>
</dbReference>
<dbReference type="PANTHER" id="PTHR23019:SF2">
    <property type="entry name" value="NUCLEAR PORE MEMBRANE GLYCOPROTEIN 210"/>
    <property type="match status" value="1"/>
</dbReference>
<dbReference type="Pfam" id="PF22962">
    <property type="entry name" value="Ig_NUP210_7th"/>
    <property type="match status" value="1"/>
</dbReference>
<dbReference type="GO" id="GO:0005643">
    <property type="term" value="C:nuclear pore"/>
    <property type="evidence" value="ECO:0007669"/>
    <property type="project" value="TreeGrafter"/>
</dbReference>
<proteinExistence type="predicted"/>
<dbReference type="Proteomes" id="UP000812440">
    <property type="component" value="Unassembled WGS sequence"/>
</dbReference>
<dbReference type="Pfam" id="PF22959">
    <property type="entry name" value="Ig_NUP210_15th"/>
    <property type="match status" value="1"/>
</dbReference>
<reference evidence="2" key="1">
    <citation type="thesis" date="2020" institute="ProQuest LLC" country="789 East Eisenhower Parkway, Ann Arbor, MI, USA">
        <title>Comparative Genomics and Chromosome Evolution.</title>
        <authorList>
            <person name="Mudd A.B."/>
        </authorList>
    </citation>
    <scope>NUCLEOTIDE SEQUENCE</scope>
    <source>
        <strain evidence="2">Female2</strain>
        <tissue evidence="2">Blood</tissue>
    </source>
</reference>
<gene>
    <name evidence="2" type="ORF">GDO86_018656</name>
</gene>
<dbReference type="OrthoDB" id="361283at2759"/>
<dbReference type="InterPro" id="IPR058779">
    <property type="entry name" value="Ig_NUP210_13th"/>
</dbReference>
<dbReference type="InterPro" id="IPR003343">
    <property type="entry name" value="Big_2"/>
</dbReference>
<dbReference type="InterPro" id="IPR045197">
    <property type="entry name" value="NUP210-like"/>
</dbReference>
<evidence type="ECO:0000313" key="3">
    <source>
        <dbReference type="Proteomes" id="UP000812440"/>
    </source>
</evidence>
<organism evidence="2 3">
    <name type="scientific">Hymenochirus boettgeri</name>
    <name type="common">Congo dwarf clawed frog</name>
    <dbReference type="NCBI Taxonomy" id="247094"/>
    <lineage>
        <taxon>Eukaryota</taxon>
        <taxon>Metazoa</taxon>
        <taxon>Chordata</taxon>
        <taxon>Craniata</taxon>
        <taxon>Vertebrata</taxon>
        <taxon>Euteleostomi</taxon>
        <taxon>Amphibia</taxon>
        <taxon>Batrachia</taxon>
        <taxon>Anura</taxon>
        <taxon>Pipoidea</taxon>
        <taxon>Pipidae</taxon>
        <taxon>Pipinae</taxon>
        <taxon>Hymenochirus</taxon>
    </lineage>
</organism>
<dbReference type="EMBL" id="JAACNH010001781">
    <property type="protein sequence ID" value="KAG8430005.1"/>
    <property type="molecule type" value="Genomic_DNA"/>
</dbReference>
<evidence type="ECO:0000259" key="1">
    <source>
        <dbReference type="SMART" id="SM00635"/>
    </source>
</evidence>
<sequence length="1006" mass="109875">TIDPLSSALVTLGSSKDMLFEGGPKPWVLEPVKFFRNTSSDRARGSSLSLVESPLSRGHIQHWVRASCQNMGEQIISLTVGNKPTETNPYPAVETISVKLICAPPSRFALTPFYKHSHMDLICPLMQQNKQVIPVSNYRDQLLELWAFDHQDRKFDNFSSLAVAWDSSRSALASFDVSKPMELIQKEDGSGQRKLHGLNTVYVHQMSGTAVITARAGGYNEDHLRAAKVRLPYEALTPVSTSLDLLLVEDVKVNLRPVSIYPSSDVTAEFTISEGSGYFFINRSSTHIANTEFKETQWHCCGEYLLRGCNVYPLHPGSLTVMVYDLCLAFPAPATVGVHVSDIYQVDVRVVDKVEIGKWVKAYVRVLDSSKKPFLAKYLAFMDLELGTSSPVVLIKAVNEKLDDFTAVFAVHGVAIGQTSLTAVAVDRVGSRIDSSPKPLEVFPPFRLLPRKITLIIGATMQITSEGGPQPRSNILFSITDERIVSISANGCVKGVEVGNGTVTGVVQAVDAESGKVVTVSEDTVEVEVVHLRAVRISAPITRMKVGTQMPVYVMGISSSQTPFSFGNAVPGLTFHWAAIKRDFIDVRSRHDEASIGLPSQYNLAMNVYAKMKGKTGLKVTVKVTDPTARQFHGGAQELSDEIQIQVYDGLHLLTPHVDSQQILMAPNSNLKLHTNRDRLATVTYRILSGPNSTAVAHVDEKGWIRAGPIAGVCAMEINSQEHFGINQTITVSVKVSPVSYLQVVTSPALRTGAGNPLSAIPLGITLSFSVEFHDSTGEIFHSHNSLLGFATNRDDFIHVGKGPKNNTFLVRTENVGLTIFSVWDVENPGIADYVPLPVQYSVASGLSGNAVVGDIICFSCPVTGADGSSGIWSSSSNSLLQIEPKTGVALAKEVGLVTVYYEIPGLLRTYREWSVQVTQLSEWWHQPVPSPATHATNVPPIPQNHCSPVYCPFHQCKAHISGVTPTSVPPIPPAYHPYHQPGPDWIYRNSPSWLFLCTQEQPDLP</sequence>
<dbReference type="Pfam" id="PF24902">
    <property type="entry name" value="Ig_NUP210_9th"/>
    <property type="match status" value="1"/>
</dbReference>